<dbReference type="PANTHER" id="PTHR37010:SF1">
    <property type="entry name" value="SULFURTRANSFERASE TUSE"/>
    <property type="match status" value="1"/>
</dbReference>
<comment type="caution">
    <text evidence="5">The sequence shown here is derived from an EMBL/GenBank/DDBJ whole genome shotgun (WGS) entry which is preliminary data.</text>
</comment>
<reference evidence="5 6" key="1">
    <citation type="submission" date="2019-03" db="EMBL/GenBank/DDBJ databases">
        <title>Draft genome of Gammaproteobacteria bacterium LSUCC0057, a member of the SAR92 clade.</title>
        <authorList>
            <person name="Lanclos V.C."/>
            <person name="Doiron C."/>
            <person name="Henson M.W."/>
            <person name="Thrash J.C."/>
        </authorList>
    </citation>
    <scope>NUCLEOTIDE SEQUENCE [LARGE SCALE GENOMIC DNA]</scope>
    <source>
        <strain evidence="5 6">LSUCC0057</strain>
    </source>
</reference>
<feature type="active site" description="Cysteine persulfide intermediate" evidence="4">
    <location>
        <position position="102"/>
    </location>
</feature>
<evidence type="ECO:0000313" key="5">
    <source>
        <dbReference type="EMBL" id="TFH68967.1"/>
    </source>
</evidence>
<dbReference type="GO" id="GO:0002143">
    <property type="term" value="P:tRNA wobble position uridine thiolation"/>
    <property type="evidence" value="ECO:0007669"/>
    <property type="project" value="TreeGrafter"/>
</dbReference>
<dbReference type="InterPro" id="IPR007453">
    <property type="entry name" value="DsrC/TusE"/>
</dbReference>
<dbReference type="GO" id="GO:0016740">
    <property type="term" value="F:transferase activity"/>
    <property type="evidence" value="ECO:0007669"/>
    <property type="project" value="UniProtKB-KW"/>
</dbReference>
<dbReference type="InterPro" id="IPR025526">
    <property type="entry name" value="DsrC-like_dom_sf"/>
</dbReference>
<keyword evidence="3" id="KW-0808">Transferase</keyword>
<comment type="subcellular location">
    <subcellularLocation>
        <location evidence="1">Cytoplasm</location>
    </subcellularLocation>
</comment>
<dbReference type="EMBL" id="SPIA01000001">
    <property type="protein sequence ID" value="TFH68967.1"/>
    <property type="molecule type" value="Genomic_DNA"/>
</dbReference>
<dbReference type="SUPFAM" id="SSF69721">
    <property type="entry name" value="DsrC, the gamma subunit of dissimilatory sulfite reductase"/>
    <property type="match status" value="1"/>
</dbReference>
<name>A0A4Y8UMD9_9GAMM</name>
<dbReference type="Gene3D" id="1.10.10.370">
    <property type="entry name" value="DsrC-like protein, C-terminal domain"/>
    <property type="match status" value="1"/>
</dbReference>
<evidence type="ECO:0000256" key="2">
    <source>
        <dbReference type="ARBA" id="ARBA00022490"/>
    </source>
</evidence>
<comment type="function">
    <text evidence="3">Part of a sulfur-relay system.</text>
</comment>
<dbReference type="PIRSF" id="PIRSF006223">
    <property type="entry name" value="DsrC_TusE"/>
    <property type="match status" value="1"/>
</dbReference>
<dbReference type="EC" id="2.8.1.-" evidence="3"/>
<evidence type="ECO:0000256" key="1">
    <source>
        <dbReference type="ARBA" id="ARBA00004496"/>
    </source>
</evidence>
<dbReference type="PANTHER" id="PTHR37010">
    <property type="entry name" value="SULFURTRANSFERASE TUSE"/>
    <property type="match status" value="1"/>
</dbReference>
<dbReference type="InterPro" id="IPR042072">
    <property type="entry name" value="DsrC-like_C"/>
</dbReference>
<sequence length="103" mass="11486">MAARAVAKAYLDRLPAWDRQRAAQLAEQHAIELTDARFELLQAARAFYDRYGFSPSNRPLISTIAERLGLEKGRSIYLQSQFPDSPAKTVALLAGLPKPKNCL</sequence>
<evidence type="ECO:0000256" key="3">
    <source>
        <dbReference type="PIRNR" id="PIRNR006223"/>
    </source>
</evidence>
<organism evidence="5 6">
    <name type="scientific">Gammaproteobacteria bacterium LSUCC0057</name>
    <dbReference type="NCBI Taxonomy" id="2559237"/>
    <lineage>
        <taxon>Bacteria</taxon>
        <taxon>Pseudomonadati</taxon>
        <taxon>Pseudomonadota</taxon>
        <taxon>Gammaproteobacteria</taxon>
        <taxon>Cellvibrionales</taxon>
        <taxon>Porticoccaceae</taxon>
        <taxon>SAR92 clade</taxon>
    </lineage>
</organism>
<keyword evidence="2" id="KW-0963">Cytoplasm</keyword>
<dbReference type="AlphaFoldDB" id="A0A4Y8UMD9"/>
<dbReference type="NCBIfam" id="TIGR03342">
    <property type="entry name" value="dsrC_tusE_dsvC"/>
    <property type="match status" value="1"/>
</dbReference>
<evidence type="ECO:0000256" key="4">
    <source>
        <dbReference type="PIRSR" id="PIRSR006223-50"/>
    </source>
</evidence>
<keyword evidence="6" id="KW-1185">Reference proteome</keyword>
<dbReference type="GO" id="GO:0005737">
    <property type="term" value="C:cytoplasm"/>
    <property type="evidence" value="ECO:0007669"/>
    <property type="project" value="UniProtKB-SubCell"/>
</dbReference>
<comment type="similarity">
    <text evidence="3">Belongs to the dsrC/tusE family.</text>
</comment>
<dbReference type="Proteomes" id="UP000298133">
    <property type="component" value="Unassembled WGS sequence"/>
</dbReference>
<dbReference type="Pfam" id="PF04358">
    <property type="entry name" value="DsrC"/>
    <property type="match status" value="1"/>
</dbReference>
<protein>
    <recommendedName>
        <fullName evidence="3">Sulfurtransferase</fullName>
        <ecNumber evidence="3">2.8.1.-</ecNumber>
    </recommendedName>
</protein>
<gene>
    <name evidence="5" type="primary">tusE</name>
    <name evidence="5" type="ORF">E3W66_03210</name>
</gene>
<evidence type="ECO:0000313" key="6">
    <source>
        <dbReference type="Proteomes" id="UP000298133"/>
    </source>
</evidence>
<accession>A0A4Y8UMD9</accession>
<dbReference type="OrthoDB" id="9786347at2"/>
<proteinExistence type="inferred from homology"/>
<dbReference type="GO" id="GO:0097163">
    <property type="term" value="F:sulfur carrier activity"/>
    <property type="evidence" value="ECO:0007669"/>
    <property type="project" value="TreeGrafter"/>
</dbReference>